<evidence type="ECO:0000259" key="9">
    <source>
        <dbReference type="Pfam" id="PF18364"/>
    </source>
</evidence>
<dbReference type="Gene3D" id="3.40.50.740">
    <property type="match status" value="1"/>
</dbReference>
<evidence type="ECO:0000256" key="4">
    <source>
        <dbReference type="ARBA" id="ARBA00022723"/>
    </source>
</evidence>
<comment type="similarity">
    <text evidence="2">Belongs to the prokaryotic molybdopterin-containing oxidoreductase family.</text>
</comment>
<dbReference type="PANTHER" id="PTHR43742">
    <property type="entry name" value="TRIMETHYLAMINE-N-OXIDE REDUCTASE"/>
    <property type="match status" value="1"/>
</dbReference>
<dbReference type="AlphaFoldDB" id="A0A159Z8T7"/>
<sequence>MPLADALIPDAAAGTGPTPNVTGGISLGHWGAFRGEVRNGRLVRAVPLNGADADMVGAWPELVHSNRRIDRPHIRRGWLEGGAGPSVARGRDDYVPVEWDAALDLAAGEIARIHRDHGPASILGGSYGWSSAGRLHHARSQVRRFLAAAGGFTDQVGNYSWGAAAAILPHVLGSSAAVSHAATSWDSIAAHTDRVVAFGGLNTKNWRVTSGGAVDHPLAGLVARAQARGCRFTVISPLAQDVPPGIDATLIQSRPGSDTAIMLALAHEAWITGRADLAFLSSHTTGHETFVAYLTGAGDGTPKTLDWAACLADVPVQTLRTLWDSIATGRVMLTASWSLQRAEHGEHSYWALIALAAMLGQIGLPGGGFSFGYGSMGSVGANARRGYVPTFPGLENRGMAIPAAAFAEAILHPGESLSFDGQDITLPDIRMIYWAGGNPFHHAQDLGKVEAAWARAETVIVNEPWWTPTALRADIVFPATTSAERADIGGTSRDRHVVYMAPLVAPQGEARNDRDIFAALAGRLGCRAAFDEGLDEEGWLRHLWTQSEARGHVEGIDVPSFEALREAGIWNVPPPDADEVLLSAFRADPVAQPLPTPTGRIMLHSDVIAGFSYPDHPGHPVFNAPVEWLGSVTEGEFHLVTNQPAKQLHSQLWQTTAGMSGAPAPVRIHPQDARAHGLKAGQIARLFNARGACLATVLPDPGLRQGVLVMPTGAWFDPDPDRSIERNGNPNVLTSDRRSSRLGQASAALSALVRIEHYEPSPAAAD</sequence>
<evidence type="ECO:0000259" key="7">
    <source>
        <dbReference type="Pfam" id="PF00384"/>
    </source>
</evidence>
<evidence type="ECO:0000313" key="11">
    <source>
        <dbReference type="Proteomes" id="UP000076128"/>
    </source>
</evidence>
<dbReference type="OrthoDB" id="9759518at2"/>
<feature type="region of interest" description="Disordered" evidence="6">
    <location>
        <begin position="718"/>
        <end position="743"/>
    </location>
</feature>
<dbReference type="InterPro" id="IPR006657">
    <property type="entry name" value="MoPterin_dinucl-bd_dom"/>
</dbReference>
<dbReference type="Proteomes" id="UP000076128">
    <property type="component" value="Chromosome"/>
</dbReference>
<protein>
    <submittedName>
        <fullName evidence="10">Biotin sulfoxide reductase</fullName>
    </submittedName>
</protein>
<dbReference type="STRING" id="1335048.AKL17_3878"/>
<dbReference type="Gene3D" id="3.40.228.10">
    <property type="entry name" value="Dimethylsulfoxide Reductase, domain 2"/>
    <property type="match status" value="1"/>
</dbReference>
<keyword evidence="3" id="KW-0500">Molybdenum</keyword>
<dbReference type="KEGG" id="daa:AKL17_3878"/>
<dbReference type="Gene3D" id="3.90.55.10">
    <property type="entry name" value="Dimethylsulfoxide Reductase, domain 3"/>
    <property type="match status" value="1"/>
</dbReference>
<dbReference type="PATRIC" id="fig|1335048.3.peg.4020"/>
<evidence type="ECO:0000256" key="2">
    <source>
        <dbReference type="ARBA" id="ARBA00010312"/>
    </source>
</evidence>
<reference evidence="10 11" key="1">
    <citation type="submission" date="2015-09" db="EMBL/GenBank/DDBJ databases">
        <title>Complete genome sequence of Defluviimonas alba cai42t isolated from an oilfield in Xinjiang.</title>
        <authorList>
            <person name="Geng S."/>
            <person name="Pan X."/>
            <person name="Wu X."/>
        </authorList>
    </citation>
    <scope>NUCLEOTIDE SEQUENCE [LARGE SCALE GENOMIC DNA]</scope>
    <source>
        <strain evidence="11">cai42</strain>
    </source>
</reference>
<dbReference type="Gene3D" id="2.40.40.20">
    <property type="match status" value="1"/>
</dbReference>
<keyword evidence="4" id="KW-0479">Metal-binding</keyword>
<dbReference type="Pfam" id="PF18364">
    <property type="entry name" value="Molybdopterin_N"/>
    <property type="match status" value="1"/>
</dbReference>
<dbReference type="InterPro" id="IPR050612">
    <property type="entry name" value="Prok_Mopterin_Oxidored"/>
</dbReference>
<feature type="domain" description="Molybdopterin oxidoreductase N-terminal" evidence="9">
    <location>
        <begin position="27"/>
        <end position="61"/>
    </location>
</feature>
<evidence type="ECO:0000256" key="3">
    <source>
        <dbReference type="ARBA" id="ARBA00022505"/>
    </source>
</evidence>
<dbReference type="InterPro" id="IPR009010">
    <property type="entry name" value="Asp_de-COase-like_dom_sf"/>
</dbReference>
<comment type="cofactor">
    <cofactor evidence="1">
        <name>Mo-bis(molybdopterin guanine dinucleotide)</name>
        <dbReference type="ChEBI" id="CHEBI:60539"/>
    </cofactor>
</comment>
<evidence type="ECO:0000256" key="1">
    <source>
        <dbReference type="ARBA" id="ARBA00001942"/>
    </source>
</evidence>
<dbReference type="EMBL" id="CP012661">
    <property type="protein sequence ID" value="AMY71100.1"/>
    <property type="molecule type" value="Genomic_DNA"/>
</dbReference>
<gene>
    <name evidence="10" type="ORF">AKL17_3878</name>
</gene>
<dbReference type="InterPro" id="IPR041460">
    <property type="entry name" value="Molybdopterin_N"/>
</dbReference>
<dbReference type="PANTHER" id="PTHR43742:SF10">
    <property type="entry name" value="TRIMETHYLAMINE-N-OXIDE REDUCTASE 2"/>
    <property type="match status" value="1"/>
</dbReference>
<evidence type="ECO:0000256" key="6">
    <source>
        <dbReference type="SAM" id="MobiDB-lite"/>
    </source>
</evidence>
<keyword evidence="5" id="KW-0560">Oxidoreductase</keyword>
<dbReference type="GO" id="GO:0030288">
    <property type="term" value="C:outer membrane-bounded periplasmic space"/>
    <property type="evidence" value="ECO:0007669"/>
    <property type="project" value="TreeGrafter"/>
</dbReference>
<dbReference type="SUPFAM" id="SSF50692">
    <property type="entry name" value="ADC-like"/>
    <property type="match status" value="1"/>
</dbReference>
<dbReference type="InterPro" id="IPR006656">
    <property type="entry name" value="Mopterin_OxRdtase"/>
</dbReference>
<feature type="region of interest" description="Disordered" evidence="6">
    <location>
        <begin position="1"/>
        <end position="20"/>
    </location>
</feature>
<evidence type="ECO:0000259" key="8">
    <source>
        <dbReference type="Pfam" id="PF01568"/>
    </source>
</evidence>
<dbReference type="GO" id="GO:0016491">
    <property type="term" value="F:oxidoreductase activity"/>
    <property type="evidence" value="ECO:0007669"/>
    <property type="project" value="UniProtKB-KW"/>
</dbReference>
<dbReference type="GO" id="GO:0009055">
    <property type="term" value="F:electron transfer activity"/>
    <property type="evidence" value="ECO:0007669"/>
    <property type="project" value="TreeGrafter"/>
</dbReference>
<feature type="domain" description="Molybdopterin dinucleotide-binding" evidence="8">
    <location>
        <begin position="637"/>
        <end position="744"/>
    </location>
</feature>
<dbReference type="GO" id="GO:0009061">
    <property type="term" value="P:anaerobic respiration"/>
    <property type="evidence" value="ECO:0007669"/>
    <property type="project" value="TreeGrafter"/>
</dbReference>
<feature type="domain" description="Molybdopterin oxidoreductase" evidence="7">
    <location>
        <begin position="68"/>
        <end position="522"/>
    </location>
</feature>
<organism evidence="10 11">
    <name type="scientific">Frigidibacter mobilis</name>
    <dbReference type="NCBI Taxonomy" id="1335048"/>
    <lineage>
        <taxon>Bacteria</taxon>
        <taxon>Pseudomonadati</taxon>
        <taxon>Pseudomonadota</taxon>
        <taxon>Alphaproteobacteria</taxon>
        <taxon>Rhodobacterales</taxon>
        <taxon>Paracoccaceae</taxon>
        <taxon>Frigidibacter</taxon>
    </lineage>
</organism>
<dbReference type="Pfam" id="PF01568">
    <property type="entry name" value="Molydop_binding"/>
    <property type="match status" value="1"/>
</dbReference>
<evidence type="ECO:0000313" key="10">
    <source>
        <dbReference type="EMBL" id="AMY71100.1"/>
    </source>
</evidence>
<accession>A0A159Z8T7</accession>
<dbReference type="GO" id="GO:0043546">
    <property type="term" value="F:molybdopterin cofactor binding"/>
    <property type="evidence" value="ECO:0007669"/>
    <property type="project" value="InterPro"/>
</dbReference>
<dbReference type="Pfam" id="PF00384">
    <property type="entry name" value="Molybdopterin"/>
    <property type="match status" value="1"/>
</dbReference>
<proteinExistence type="inferred from homology"/>
<dbReference type="SUPFAM" id="SSF53706">
    <property type="entry name" value="Formate dehydrogenase/DMSO reductase, domains 1-3"/>
    <property type="match status" value="1"/>
</dbReference>
<name>A0A159Z8T7_9RHOB</name>
<dbReference type="GO" id="GO:0030151">
    <property type="term" value="F:molybdenum ion binding"/>
    <property type="evidence" value="ECO:0007669"/>
    <property type="project" value="TreeGrafter"/>
</dbReference>
<keyword evidence="11" id="KW-1185">Reference proteome</keyword>
<feature type="compositionally biased region" description="Low complexity" evidence="6">
    <location>
        <begin position="1"/>
        <end position="13"/>
    </location>
</feature>
<evidence type="ECO:0000256" key="5">
    <source>
        <dbReference type="ARBA" id="ARBA00023002"/>
    </source>
</evidence>